<keyword evidence="3" id="KW-1185">Reference proteome</keyword>
<comment type="caution">
    <text evidence="2">The sequence shown here is derived from an EMBL/GenBank/DDBJ whole genome shotgun (WGS) entry which is preliminary data.</text>
</comment>
<feature type="region of interest" description="Disordered" evidence="1">
    <location>
        <begin position="87"/>
        <end position="135"/>
    </location>
</feature>
<sequence>MHCSSSVLMWARQGSSNGCVFAAIPMSVARPAVDDPLLILFSPGVRIRRIRPRQAHQLPASGARVACQHPSLAGPALGLYSTMVQKADDPREGRIPPGRSALSYRQGRKQAGRQMSGERKREMAYPSSSRFAAGR</sequence>
<feature type="compositionally biased region" description="Polar residues" evidence="1">
    <location>
        <begin position="126"/>
        <end position="135"/>
    </location>
</feature>
<dbReference type="EMBL" id="JAULSR010000001">
    <property type="protein sequence ID" value="KAK0634831.1"/>
    <property type="molecule type" value="Genomic_DNA"/>
</dbReference>
<evidence type="ECO:0000256" key="1">
    <source>
        <dbReference type="SAM" id="MobiDB-lite"/>
    </source>
</evidence>
<reference evidence="2" key="1">
    <citation type="submission" date="2023-06" db="EMBL/GenBank/DDBJ databases">
        <title>Genome-scale phylogeny and comparative genomics of the fungal order Sordariales.</title>
        <authorList>
            <consortium name="Lawrence Berkeley National Laboratory"/>
            <person name="Hensen N."/>
            <person name="Bonometti L."/>
            <person name="Westerberg I."/>
            <person name="Brannstrom I.O."/>
            <person name="Guillou S."/>
            <person name="Cros-Aarteil S."/>
            <person name="Calhoun S."/>
            <person name="Haridas S."/>
            <person name="Kuo A."/>
            <person name="Mondo S."/>
            <person name="Pangilinan J."/>
            <person name="Riley R."/>
            <person name="LaButti K."/>
            <person name="Andreopoulos B."/>
            <person name="Lipzen A."/>
            <person name="Chen C."/>
            <person name="Yanf M."/>
            <person name="Daum C."/>
            <person name="Ng V."/>
            <person name="Clum A."/>
            <person name="Steindorff A."/>
            <person name="Ohm R."/>
            <person name="Martin F."/>
            <person name="Silar P."/>
            <person name="Natvig D."/>
            <person name="Lalanne C."/>
            <person name="Gautier V."/>
            <person name="Ament-velasquez S.L."/>
            <person name="Kruys A."/>
            <person name="Hutchinson M.I."/>
            <person name="Powell A.J."/>
            <person name="Barry K."/>
            <person name="Miller A.N."/>
            <person name="Grigoriev I.V."/>
            <person name="Debuchy R."/>
            <person name="Gladieux P."/>
            <person name="Thoren M.H."/>
            <person name="Johannesson H."/>
        </authorList>
    </citation>
    <scope>NUCLEOTIDE SEQUENCE</scope>
    <source>
        <strain evidence="2">SMH3391-2</strain>
    </source>
</reference>
<evidence type="ECO:0000313" key="3">
    <source>
        <dbReference type="Proteomes" id="UP001174934"/>
    </source>
</evidence>
<evidence type="ECO:0000313" key="2">
    <source>
        <dbReference type="EMBL" id="KAK0634831.1"/>
    </source>
</evidence>
<proteinExistence type="predicted"/>
<dbReference type="AlphaFoldDB" id="A0AA39XIW1"/>
<name>A0AA39XIW1_9PEZI</name>
<dbReference type="Proteomes" id="UP001174934">
    <property type="component" value="Unassembled WGS sequence"/>
</dbReference>
<accession>A0AA39XIW1</accession>
<gene>
    <name evidence="2" type="ORF">B0T17DRAFT_502436</name>
</gene>
<organism evidence="2 3">
    <name type="scientific">Bombardia bombarda</name>
    <dbReference type="NCBI Taxonomy" id="252184"/>
    <lineage>
        <taxon>Eukaryota</taxon>
        <taxon>Fungi</taxon>
        <taxon>Dikarya</taxon>
        <taxon>Ascomycota</taxon>
        <taxon>Pezizomycotina</taxon>
        <taxon>Sordariomycetes</taxon>
        <taxon>Sordariomycetidae</taxon>
        <taxon>Sordariales</taxon>
        <taxon>Lasiosphaeriaceae</taxon>
        <taxon>Bombardia</taxon>
    </lineage>
</organism>
<protein>
    <submittedName>
        <fullName evidence="2">Uncharacterized protein</fullName>
    </submittedName>
</protein>